<dbReference type="EMBL" id="FNYR01000012">
    <property type="protein sequence ID" value="SEI92555.1"/>
    <property type="molecule type" value="Genomic_DNA"/>
</dbReference>
<dbReference type="RefSeq" id="WP_143054140.1">
    <property type="nucleotide sequence ID" value="NZ_CP024845.1"/>
</dbReference>
<feature type="transmembrane region" description="Helical" evidence="1">
    <location>
        <begin position="94"/>
        <end position="114"/>
    </location>
</feature>
<name>A0A1H6UWZ4_9EURY</name>
<reference evidence="2 3" key="1">
    <citation type="submission" date="2016-10" db="EMBL/GenBank/DDBJ databases">
        <authorList>
            <person name="de Groot N.N."/>
        </authorList>
    </citation>
    <scope>NUCLEOTIDE SEQUENCE [LARGE SCALE GENOMIC DNA]</scope>
    <source>
        <strain evidence="2 3">DSM 22187</strain>
    </source>
</reference>
<evidence type="ECO:0000256" key="1">
    <source>
        <dbReference type="SAM" id="Phobius"/>
    </source>
</evidence>
<organism evidence="2 3">
    <name type="scientific">Halohasta litchfieldiae</name>
    <dbReference type="NCBI Taxonomy" id="1073996"/>
    <lineage>
        <taxon>Archaea</taxon>
        <taxon>Methanobacteriati</taxon>
        <taxon>Methanobacteriota</taxon>
        <taxon>Stenosarchaea group</taxon>
        <taxon>Halobacteria</taxon>
        <taxon>Halobacteriales</taxon>
        <taxon>Haloferacaceae</taxon>
        <taxon>Halohasta</taxon>
    </lineage>
</organism>
<feature type="transmembrane region" description="Helical" evidence="1">
    <location>
        <begin position="66"/>
        <end position="88"/>
    </location>
</feature>
<dbReference type="GeneID" id="35003502"/>
<dbReference type="Proteomes" id="UP000198888">
    <property type="component" value="Unassembled WGS sequence"/>
</dbReference>
<keyword evidence="3" id="KW-1185">Reference proteome</keyword>
<proteinExistence type="predicted"/>
<protein>
    <submittedName>
        <fullName evidence="2">Uncharacterized protein</fullName>
    </submittedName>
</protein>
<evidence type="ECO:0000313" key="2">
    <source>
        <dbReference type="EMBL" id="SEI92555.1"/>
    </source>
</evidence>
<dbReference type="STRING" id="1073996.SAMN05444271_11227"/>
<accession>A0A1H6UWZ4</accession>
<dbReference type="AlphaFoldDB" id="A0A1H6UWZ4"/>
<feature type="transmembrane region" description="Helical" evidence="1">
    <location>
        <begin position="37"/>
        <end position="59"/>
    </location>
</feature>
<evidence type="ECO:0000313" key="3">
    <source>
        <dbReference type="Proteomes" id="UP000198888"/>
    </source>
</evidence>
<keyword evidence="1" id="KW-0472">Membrane</keyword>
<feature type="transmembrane region" description="Helical" evidence="1">
    <location>
        <begin position="12"/>
        <end position="31"/>
    </location>
</feature>
<gene>
    <name evidence="2" type="ORF">SAMN05444271_11227</name>
</gene>
<dbReference type="KEGG" id="hae:halTADL_2731"/>
<sequence>MVDLQYSDRDAGYLHGVWFVALGLLLVSTTRPAYSPFVGSVSDTVIFAGLCGLVLVGAATVRFRHAALGVPMSVCGGLVVWSVVQTLASESTVLTGGTLVLAGGVLALGGLFVHEGLLIARGRRHTDTQSPPRTRWQWWLGALVLLAAGSF</sequence>
<keyword evidence="1" id="KW-0812">Transmembrane</keyword>
<accession>A0A2H4Q514</accession>
<keyword evidence="1" id="KW-1133">Transmembrane helix</keyword>